<dbReference type="EMBL" id="KN846952">
    <property type="protein sequence ID" value="KIV81664.1"/>
    <property type="molecule type" value="Genomic_DNA"/>
</dbReference>
<dbReference type="NCBIfam" id="NF041278">
    <property type="entry name" value="CmcJ_NvfI_EfuI"/>
    <property type="match status" value="1"/>
</dbReference>
<dbReference type="GO" id="GO:0016491">
    <property type="term" value="F:oxidoreductase activity"/>
    <property type="evidence" value="ECO:0007669"/>
    <property type="project" value="InterPro"/>
</dbReference>
<name>A0A0D1YKT9_9EURO</name>
<accession>A0A0D1YKT9</accession>
<evidence type="ECO:0000313" key="2">
    <source>
        <dbReference type="EMBL" id="KIV81664.1"/>
    </source>
</evidence>
<dbReference type="HOGENOM" id="CLU_042688_0_1_1"/>
<dbReference type="PANTHER" id="PTHR34598:SF3">
    <property type="entry name" value="OXIDOREDUCTASE AN1597"/>
    <property type="match status" value="1"/>
</dbReference>
<evidence type="ECO:0000313" key="3">
    <source>
        <dbReference type="Proteomes" id="UP000053599"/>
    </source>
</evidence>
<dbReference type="STRING" id="1016849.A0A0D1YKT9"/>
<dbReference type="InterPro" id="IPR044053">
    <property type="entry name" value="AsaB-like"/>
</dbReference>
<evidence type="ECO:0000256" key="1">
    <source>
        <dbReference type="ARBA" id="ARBA00023604"/>
    </source>
</evidence>
<comment type="similarity">
    <text evidence="1">Belongs to the asaB hydroxylase/desaturase family.</text>
</comment>
<dbReference type="PANTHER" id="PTHR34598">
    <property type="entry name" value="BLL6449 PROTEIN"/>
    <property type="match status" value="1"/>
</dbReference>
<proteinExistence type="inferred from homology"/>
<protein>
    <submittedName>
        <fullName evidence="2">Uncharacterized protein</fullName>
    </submittedName>
</protein>
<sequence>MAKISNCVVEADVETATLWFMERNARFDHERPFLFTYPLEDGSFPSNLKHKSRDGITIRNLRNGVPSYEESGIGVLDLQTALEHDDYDDAEKVQTVLLPKVREALRLFLGAHSIHIIEYKLRRRAPDFPLSTGKQYTDAQPAIGAHVDYTDKEIIEIINVVAKGDTDKWRKHRVQGLNLWAPLNGPLRDWPLCVCDSSTVGHDDDLQVADVVFRDKVAENLQLHFSDRQQWYYIKDQIPSEFLIFRATDTNKPKFAAVPHCSFQCSQASGSAAPRESIEIRVLALHDHSA</sequence>
<reference evidence="2 3" key="1">
    <citation type="submission" date="2015-01" db="EMBL/GenBank/DDBJ databases">
        <title>The Genome Sequence of Exophiala sideris CBS121828.</title>
        <authorList>
            <consortium name="The Broad Institute Genomics Platform"/>
            <person name="Cuomo C."/>
            <person name="de Hoog S."/>
            <person name="Gorbushina A."/>
            <person name="Stielow B."/>
            <person name="Teixiera M."/>
            <person name="Abouelleil A."/>
            <person name="Chapman S.B."/>
            <person name="Priest M."/>
            <person name="Young S.K."/>
            <person name="Wortman J."/>
            <person name="Nusbaum C."/>
            <person name="Birren B."/>
        </authorList>
    </citation>
    <scope>NUCLEOTIDE SEQUENCE [LARGE SCALE GENOMIC DNA]</scope>
    <source>
        <strain evidence="2 3">CBS 121828</strain>
    </source>
</reference>
<organism evidence="2 3">
    <name type="scientific">Exophiala sideris</name>
    <dbReference type="NCBI Taxonomy" id="1016849"/>
    <lineage>
        <taxon>Eukaryota</taxon>
        <taxon>Fungi</taxon>
        <taxon>Dikarya</taxon>
        <taxon>Ascomycota</taxon>
        <taxon>Pezizomycotina</taxon>
        <taxon>Eurotiomycetes</taxon>
        <taxon>Chaetothyriomycetidae</taxon>
        <taxon>Chaetothyriales</taxon>
        <taxon>Herpotrichiellaceae</taxon>
        <taxon>Exophiala</taxon>
    </lineage>
</organism>
<dbReference type="Proteomes" id="UP000053599">
    <property type="component" value="Unassembled WGS sequence"/>
</dbReference>
<dbReference type="AlphaFoldDB" id="A0A0D1YKT9"/>
<dbReference type="OrthoDB" id="412788at2759"/>
<gene>
    <name evidence="2" type="ORF">PV11_03833</name>
</gene>